<gene>
    <name evidence="1" type="ORF">ACFFUR_15215</name>
</gene>
<dbReference type="RefSeq" id="WP_290247802.1">
    <property type="nucleotide sequence ID" value="NZ_JAUFQT010000001.1"/>
</dbReference>
<dbReference type="Proteomes" id="UP001589654">
    <property type="component" value="Unassembled WGS sequence"/>
</dbReference>
<name>A0ABV5J8K0_9BACT</name>
<accession>A0ABV5J8K0</accession>
<sequence>MKSEKEGSKEKIEIIDSHYQKLLRIDQEIAALNTWPYNIKY</sequence>
<organism evidence="1 2">
    <name type="scientific">Echinicola jeungdonensis</name>
    <dbReference type="NCBI Taxonomy" id="709343"/>
    <lineage>
        <taxon>Bacteria</taxon>
        <taxon>Pseudomonadati</taxon>
        <taxon>Bacteroidota</taxon>
        <taxon>Cytophagia</taxon>
        <taxon>Cytophagales</taxon>
        <taxon>Cyclobacteriaceae</taxon>
        <taxon>Echinicola</taxon>
    </lineage>
</organism>
<proteinExistence type="predicted"/>
<comment type="caution">
    <text evidence="1">The sequence shown here is derived from an EMBL/GenBank/DDBJ whole genome shotgun (WGS) entry which is preliminary data.</text>
</comment>
<keyword evidence="2" id="KW-1185">Reference proteome</keyword>
<evidence type="ECO:0000313" key="1">
    <source>
        <dbReference type="EMBL" id="MFB9213166.1"/>
    </source>
</evidence>
<protein>
    <submittedName>
        <fullName evidence="1">Uncharacterized protein</fullName>
    </submittedName>
</protein>
<dbReference type="EMBL" id="JBHMEW010000066">
    <property type="protein sequence ID" value="MFB9213166.1"/>
    <property type="molecule type" value="Genomic_DNA"/>
</dbReference>
<reference evidence="1 2" key="1">
    <citation type="submission" date="2024-09" db="EMBL/GenBank/DDBJ databases">
        <authorList>
            <person name="Sun Q."/>
            <person name="Mori K."/>
        </authorList>
    </citation>
    <scope>NUCLEOTIDE SEQUENCE [LARGE SCALE GENOMIC DNA]</scope>
    <source>
        <strain evidence="1 2">CECT 7682</strain>
    </source>
</reference>
<evidence type="ECO:0000313" key="2">
    <source>
        <dbReference type="Proteomes" id="UP001589654"/>
    </source>
</evidence>